<organism evidence="10 11">
    <name type="scientific">Methylobacterium gossipiicola</name>
    <dbReference type="NCBI Taxonomy" id="582675"/>
    <lineage>
        <taxon>Bacteria</taxon>
        <taxon>Pseudomonadati</taxon>
        <taxon>Pseudomonadota</taxon>
        <taxon>Alphaproteobacteria</taxon>
        <taxon>Hyphomicrobiales</taxon>
        <taxon>Methylobacteriaceae</taxon>
        <taxon>Methylobacterium</taxon>
    </lineage>
</organism>
<dbReference type="AlphaFoldDB" id="A0A1I2RYI6"/>
<dbReference type="InterPro" id="IPR010982">
    <property type="entry name" value="Lambda_DNA-bd_dom_sf"/>
</dbReference>
<dbReference type="NCBIfam" id="TIGR00229">
    <property type="entry name" value="sensory_box"/>
    <property type="match status" value="2"/>
</dbReference>
<dbReference type="CDD" id="cd00130">
    <property type="entry name" value="PAS"/>
    <property type="match status" value="2"/>
</dbReference>
<dbReference type="GO" id="GO:0003677">
    <property type="term" value="F:DNA binding"/>
    <property type="evidence" value="ECO:0007669"/>
    <property type="project" value="InterPro"/>
</dbReference>
<dbReference type="EMBL" id="FOPM01000003">
    <property type="protein sequence ID" value="SFG45113.1"/>
    <property type="molecule type" value="Genomic_DNA"/>
</dbReference>
<evidence type="ECO:0000256" key="6">
    <source>
        <dbReference type="SAM" id="MobiDB-lite"/>
    </source>
</evidence>
<evidence type="ECO:0000256" key="1">
    <source>
        <dbReference type="ARBA" id="ARBA00000085"/>
    </source>
</evidence>
<evidence type="ECO:0000313" key="10">
    <source>
        <dbReference type="EMBL" id="SFG45113.1"/>
    </source>
</evidence>
<dbReference type="Pfam" id="PF01381">
    <property type="entry name" value="HTH_3"/>
    <property type="match status" value="1"/>
</dbReference>
<dbReference type="CDD" id="cd00093">
    <property type="entry name" value="HTH_XRE"/>
    <property type="match status" value="1"/>
</dbReference>
<dbReference type="Gene3D" id="2.10.70.100">
    <property type="match status" value="1"/>
</dbReference>
<dbReference type="STRING" id="582675.SAMN05192565_103225"/>
<dbReference type="PROSITE" id="PS50113">
    <property type="entry name" value="PAC"/>
    <property type="match status" value="2"/>
</dbReference>
<dbReference type="InterPro" id="IPR001387">
    <property type="entry name" value="Cro/C1-type_HTH"/>
</dbReference>
<feature type="domain" description="HTH cro/C1-type" evidence="9">
    <location>
        <begin position="299"/>
        <end position="328"/>
    </location>
</feature>
<dbReference type="RefSeq" id="WP_244528579.1">
    <property type="nucleotide sequence ID" value="NZ_FOPM01000003.1"/>
</dbReference>
<sequence>MPIRALMRPQEPSEGGDALHAFSCRHFLEFVEDTGKVGFWSADLRAEYLDASPGLSRILGLDPDSDLTFGSAFDMIHPDDKPAHSDQLAALRNGQPINREFRVIRPDRTQRWVRHHAEAIIGQDGRPNQGMGVVFDVTAHHEATNAMLQRHDRLNALISATAAVLWTTKANGEPSDMVQWMSLTGQSFDAMQGLGWMNAIHPEDRPRTHAAWITAVEHTAIYNTDYRLLCADGIYRWFNARGAPVLNKDGSVREWVGVCLNVPGRSRYGASGAEASLPSPRSSQAASDFAEAGLTPGQVRAARGLLGLSKDELAKLAHVSVSTLNRLEDPSSAIQPRHDTVMAVRRAFEKAGVEFTFEAGRKPGVREA</sequence>
<keyword evidence="3" id="KW-0597">Phosphoprotein</keyword>
<dbReference type="SMART" id="SM00091">
    <property type="entry name" value="PAS"/>
    <property type="match status" value="2"/>
</dbReference>
<dbReference type="Proteomes" id="UP000199229">
    <property type="component" value="Unassembled WGS sequence"/>
</dbReference>
<dbReference type="EC" id="2.7.13.3" evidence="2"/>
<dbReference type="PANTHER" id="PTHR43304:SF1">
    <property type="entry name" value="PAC DOMAIN-CONTAINING PROTEIN"/>
    <property type="match status" value="1"/>
</dbReference>
<dbReference type="SUPFAM" id="SSF47413">
    <property type="entry name" value="lambda repressor-like DNA-binding domains"/>
    <property type="match status" value="1"/>
</dbReference>
<dbReference type="PROSITE" id="PS50943">
    <property type="entry name" value="HTH_CROC1"/>
    <property type="match status" value="1"/>
</dbReference>
<accession>A0A1I2RYI6</accession>
<dbReference type="SMART" id="SM00086">
    <property type="entry name" value="PAC"/>
    <property type="match status" value="2"/>
</dbReference>
<dbReference type="Pfam" id="PF08447">
    <property type="entry name" value="PAS_3"/>
    <property type="match status" value="2"/>
</dbReference>
<evidence type="ECO:0000256" key="2">
    <source>
        <dbReference type="ARBA" id="ARBA00012438"/>
    </source>
</evidence>
<evidence type="ECO:0000256" key="5">
    <source>
        <dbReference type="ARBA" id="ARBA00022777"/>
    </source>
</evidence>
<dbReference type="GO" id="GO:0004673">
    <property type="term" value="F:protein histidine kinase activity"/>
    <property type="evidence" value="ECO:0007669"/>
    <property type="project" value="UniProtKB-EC"/>
</dbReference>
<reference evidence="11" key="1">
    <citation type="submission" date="2016-10" db="EMBL/GenBank/DDBJ databases">
        <authorList>
            <person name="Varghese N."/>
            <person name="Submissions S."/>
        </authorList>
    </citation>
    <scope>NUCLEOTIDE SEQUENCE [LARGE SCALE GENOMIC DNA]</scope>
    <source>
        <strain evidence="11">Gh-105</strain>
    </source>
</reference>
<dbReference type="PROSITE" id="PS50112">
    <property type="entry name" value="PAS"/>
    <property type="match status" value="1"/>
</dbReference>
<keyword evidence="4" id="KW-0808">Transferase</keyword>
<dbReference type="SUPFAM" id="SSF55785">
    <property type="entry name" value="PYP-like sensor domain (PAS domain)"/>
    <property type="match status" value="2"/>
</dbReference>
<dbReference type="Gene3D" id="3.30.450.20">
    <property type="entry name" value="PAS domain"/>
    <property type="match status" value="2"/>
</dbReference>
<evidence type="ECO:0000259" key="8">
    <source>
        <dbReference type="PROSITE" id="PS50113"/>
    </source>
</evidence>
<evidence type="ECO:0000256" key="3">
    <source>
        <dbReference type="ARBA" id="ARBA00022553"/>
    </source>
</evidence>
<feature type="region of interest" description="Disordered" evidence="6">
    <location>
        <begin position="270"/>
        <end position="289"/>
    </location>
</feature>
<evidence type="ECO:0000313" key="11">
    <source>
        <dbReference type="Proteomes" id="UP000199229"/>
    </source>
</evidence>
<feature type="domain" description="PAS" evidence="7">
    <location>
        <begin position="23"/>
        <end position="95"/>
    </location>
</feature>
<dbReference type="Gene3D" id="1.10.260.40">
    <property type="entry name" value="lambda repressor-like DNA-binding domains"/>
    <property type="match status" value="1"/>
</dbReference>
<dbReference type="InterPro" id="IPR001610">
    <property type="entry name" value="PAC"/>
</dbReference>
<dbReference type="FunFam" id="3.30.450.20:FF:000099">
    <property type="entry name" value="Sensory box sensor histidine kinase"/>
    <property type="match status" value="1"/>
</dbReference>
<evidence type="ECO:0000259" key="9">
    <source>
        <dbReference type="PROSITE" id="PS50943"/>
    </source>
</evidence>
<name>A0A1I2RYI6_9HYPH</name>
<feature type="domain" description="PAC" evidence="8">
    <location>
        <begin position="222"/>
        <end position="274"/>
    </location>
</feature>
<feature type="domain" description="PAC" evidence="8">
    <location>
        <begin position="97"/>
        <end position="149"/>
    </location>
</feature>
<comment type="catalytic activity">
    <reaction evidence="1">
        <text>ATP + protein L-histidine = ADP + protein N-phospho-L-histidine.</text>
        <dbReference type="EC" id="2.7.13.3"/>
    </reaction>
</comment>
<dbReference type="PANTHER" id="PTHR43304">
    <property type="entry name" value="PHYTOCHROME-LIKE PROTEIN CPH1"/>
    <property type="match status" value="1"/>
</dbReference>
<dbReference type="InterPro" id="IPR000700">
    <property type="entry name" value="PAS-assoc_C"/>
</dbReference>
<dbReference type="InterPro" id="IPR000014">
    <property type="entry name" value="PAS"/>
</dbReference>
<keyword evidence="5" id="KW-0418">Kinase</keyword>
<proteinExistence type="predicted"/>
<evidence type="ECO:0000256" key="4">
    <source>
        <dbReference type="ARBA" id="ARBA00022679"/>
    </source>
</evidence>
<keyword evidence="11" id="KW-1185">Reference proteome</keyword>
<evidence type="ECO:0000259" key="7">
    <source>
        <dbReference type="PROSITE" id="PS50112"/>
    </source>
</evidence>
<dbReference type="InterPro" id="IPR052162">
    <property type="entry name" value="Sensor_kinase/Photoreceptor"/>
</dbReference>
<dbReference type="InterPro" id="IPR013655">
    <property type="entry name" value="PAS_fold_3"/>
</dbReference>
<dbReference type="InterPro" id="IPR035965">
    <property type="entry name" value="PAS-like_dom_sf"/>
</dbReference>
<gene>
    <name evidence="10" type="ORF">SAMN05192565_103225</name>
</gene>
<protein>
    <recommendedName>
        <fullName evidence="2">histidine kinase</fullName>
        <ecNumber evidence="2">2.7.13.3</ecNumber>
    </recommendedName>
</protein>